<evidence type="ECO:0000313" key="4">
    <source>
        <dbReference type="Proteomes" id="UP000540423"/>
    </source>
</evidence>
<organism evidence="3 4">
    <name type="scientific">Streptomyces candidus</name>
    <dbReference type="NCBI Taxonomy" id="67283"/>
    <lineage>
        <taxon>Bacteria</taxon>
        <taxon>Bacillati</taxon>
        <taxon>Actinomycetota</taxon>
        <taxon>Actinomycetes</taxon>
        <taxon>Kitasatosporales</taxon>
        <taxon>Streptomycetaceae</taxon>
        <taxon>Streptomyces</taxon>
    </lineage>
</organism>
<keyword evidence="2" id="KW-0812">Transmembrane</keyword>
<evidence type="ECO:0000313" key="3">
    <source>
        <dbReference type="EMBL" id="MBB6437259.1"/>
    </source>
</evidence>
<feature type="compositionally biased region" description="Polar residues" evidence="1">
    <location>
        <begin position="240"/>
        <end position="250"/>
    </location>
</feature>
<keyword evidence="2" id="KW-1133">Transmembrane helix</keyword>
<dbReference type="AlphaFoldDB" id="A0A7X0HGK7"/>
<evidence type="ECO:0000256" key="2">
    <source>
        <dbReference type="SAM" id="Phobius"/>
    </source>
</evidence>
<dbReference type="RefSeq" id="WP_185032427.1">
    <property type="nucleotide sequence ID" value="NZ_BNBN01000003.1"/>
</dbReference>
<sequence length="277" mass="29099">MHMNSVPHLLAEDRPEFERTLDEALRTAHEHPEIAALGGRLNSEQLRTAALNAREIIAGHASAEYDHYVKVRGDLRAPSLPAAGALLPADMSEKAEASGAGAVAVLAVLTPVLAGVAAVVLLLVGFLLRLITPEPAVAEALVTAGWVFGALAAAGLLGAAIGLLITALRNGSTALPVARHTAGTEEIDRAREAWKHALLERGIIPFLRDALTSPSADQEPDSGPPRRTGRIPGLGYSRPDFSSPSENNAHNGHKTRPSYSSPDFSSPDYGGPDHTPE</sequence>
<dbReference type="Proteomes" id="UP000540423">
    <property type="component" value="Unassembled WGS sequence"/>
</dbReference>
<accession>A0A7X0HGK7</accession>
<protein>
    <recommendedName>
        <fullName evidence="5">Transmembrane protein</fullName>
    </recommendedName>
</protein>
<keyword evidence="2" id="KW-0472">Membrane</keyword>
<feature type="region of interest" description="Disordered" evidence="1">
    <location>
        <begin position="210"/>
        <end position="277"/>
    </location>
</feature>
<feature type="compositionally biased region" description="Low complexity" evidence="1">
    <location>
        <begin position="257"/>
        <end position="277"/>
    </location>
</feature>
<reference evidence="3 4" key="1">
    <citation type="submission" date="2020-08" db="EMBL/GenBank/DDBJ databases">
        <title>Genomic Encyclopedia of Type Strains, Phase IV (KMG-IV): sequencing the most valuable type-strain genomes for metagenomic binning, comparative biology and taxonomic classification.</title>
        <authorList>
            <person name="Goeker M."/>
        </authorList>
    </citation>
    <scope>NUCLEOTIDE SEQUENCE [LARGE SCALE GENOMIC DNA]</scope>
    <source>
        <strain evidence="3 4">DSM 40141</strain>
    </source>
</reference>
<feature type="transmembrane region" description="Helical" evidence="2">
    <location>
        <begin position="101"/>
        <end position="128"/>
    </location>
</feature>
<evidence type="ECO:0000256" key="1">
    <source>
        <dbReference type="SAM" id="MobiDB-lite"/>
    </source>
</evidence>
<feature type="transmembrane region" description="Helical" evidence="2">
    <location>
        <begin position="140"/>
        <end position="165"/>
    </location>
</feature>
<gene>
    <name evidence="3" type="ORF">HNQ79_003742</name>
</gene>
<comment type="caution">
    <text evidence="3">The sequence shown here is derived from an EMBL/GenBank/DDBJ whole genome shotgun (WGS) entry which is preliminary data.</text>
</comment>
<proteinExistence type="predicted"/>
<keyword evidence="4" id="KW-1185">Reference proteome</keyword>
<name>A0A7X0HGK7_9ACTN</name>
<dbReference type="EMBL" id="JACHEM010000009">
    <property type="protein sequence ID" value="MBB6437259.1"/>
    <property type="molecule type" value="Genomic_DNA"/>
</dbReference>
<evidence type="ECO:0008006" key="5">
    <source>
        <dbReference type="Google" id="ProtNLM"/>
    </source>
</evidence>